<keyword evidence="2" id="KW-0472">Membrane</keyword>
<reference evidence="4 5" key="1">
    <citation type="journal article" date="2020" name="Microbiol. Resour. Announc.">
        <title>Draft Genome Sequence of a Cladosporium Species Isolated from the Mesophotic Ascidian Didemnum maculosum.</title>
        <authorList>
            <person name="Gioti A."/>
            <person name="Siaperas R."/>
            <person name="Nikolaivits E."/>
            <person name="Le Goff G."/>
            <person name="Ouazzani J."/>
            <person name="Kotoulas G."/>
            <person name="Topakas E."/>
        </authorList>
    </citation>
    <scope>NUCLEOTIDE SEQUENCE [LARGE SCALE GENOMIC DNA]</scope>
    <source>
        <strain evidence="4 5">TM138-S3</strain>
    </source>
</reference>
<dbReference type="PANTHER" id="PTHR12203">
    <property type="entry name" value="KDEL LYS-ASP-GLU-LEU CONTAINING - RELATED"/>
    <property type="match status" value="1"/>
</dbReference>
<dbReference type="InterPro" id="IPR006598">
    <property type="entry name" value="CAP10"/>
</dbReference>
<keyword evidence="5" id="KW-1185">Reference proteome</keyword>
<organism evidence="4 5">
    <name type="scientific">Cladosporium halotolerans</name>
    <dbReference type="NCBI Taxonomy" id="1052096"/>
    <lineage>
        <taxon>Eukaryota</taxon>
        <taxon>Fungi</taxon>
        <taxon>Dikarya</taxon>
        <taxon>Ascomycota</taxon>
        <taxon>Pezizomycotina</taxon>
        <taxon>Dothideomycetes</taxon>
        <taxon>Dothideomycetidae</taxon>
        <taxon>Cladosporiales</taxon>
        <taxon>Cladosporiaceae</taxon>
        <taxon>Cladosporium</taxon>
    </lineage>
</organism>
<dbReference type="EMBL" id="JAAQHG020000015">
    <property type="protein sequence ID" value="KAL1586170.1"/>
    <property type="molecule type" value="Genomic_DNA"/>
</dbReference>
<proteinExistence type="predicted"/>
<evidence type="ECO:0000256" key="2">
    <source>
        <dbReference type="SAM" id="Phobius"/>
    </source>
</evidence>
<sequence length="624" mass="70701">MPIISAPSLGSRFTQLVIAAGVLTIAAWLFVSSFGVPRQLHIPSLDIAPPVAAKPEKPPPTHATSPGEHPIDELIGRADVELVRLQQKEAHTLQDAARQYRERRGRQPPPGFDRWFSFAQNHSAVIVEEFFDRIYDDLNPFWGVEAKQMREHAITFEHQVKVRDGKVTVKSDDVKRPWMTLWQDMVASVFEGGGWLPDLDMPINVMDESRMVVESEEIEANMAKMRAGRRIVPANELKSKFHGLEDLDKIPPPPFDPQFRGEGPYWPLAVIGCPEGSPARKTFIETDFSTPPPLSPGHPKHSHHGYVQNWTLAKSPCENPDLQGMHGTFVEPLSIANTKRFFPLFGGSKLQMNNEILLPPAMYWTNDPFYSGGKGHGGSWNEKENKVIWRGSASGGRNKKENWTRFQRHRFISMVNATSVREAEHGQKPPNFILPSKEAYNLESYGATSANGSLGDWIQTWSDVATVWLECFPGNGSPRCPYTDHYFAIAKSMPMSEQYNYKYLPDIDGNSFSGRYRGFLGSTSLPIKATIYDEWHDSRLVPWKHFVPMDNTFMDIYGLMEYFIGNEEIGLAGHDDVAEKIAMEGKRWADKVLRTEDMSIYVFRLLLEYARLCDDSRDVLGWAE</sequence>
<dbReference type="RefSeq" id="XP_069229275.1">
    <property type="nucleotide sequence ID" value="XM_069374164.1"/>
</dbReference>
<dbReference type="GeneID" id="96007002"/>
<protein>
    <recommendedName>
        <fullName evidence="3">Glycosyl transferase CAP10 domain-containing protein</fullName>
    </recommendedName>
</protein>
<evidence type="ECO:0000256" key="1">
    <source>
        <dbReference type="SAM" id="MobiDB-lite"/>
    </source>
</evidence>
<dbReference type="SMART" id="SM00672">
    <property type="entry name" value="CAP10"/>
    <property type="match status" value="1"/>
</dbReference>
<keyword evidence="2" id="KW-1133">Transmembrane helix</keyword>
<gene>
    <name evidence="4" type="ORF">WHR41_05559</name>
</gene>
<name>A0AB34KN38_9PEZI</name>
<accession>A0AB34KN38</accession>
<evidence type="ECO:0000313" key="5">
    <source>
        <dbReference type="Proteomes" id="UP000803884"/>
    </source>
</evidence>
<feature type="transmembrane region" description="Helical" evidence="2">
    <location>
        <begin position="12"/>
        <end position="31"/>
    </location>
</feature>
<comment type="caution">
    <text evidence="4">The sequence shown here is derived from an EMBL/GenBank/DDBJ whole genome shotgun (WGS) entry which is preliminary data.</text>
</comment>
<feature type="domain" description="Glycosyl transferase CAP10" evidence="3">
    <location>
        <begin position="318"/>
        <end position="616"/>
    </location>
</feature>
<dbReference type="Proteomes" id="UP000803884">
    <property type="component" value="Unassembled WGS sequence"/>
</dbReference>
<dbReference type="PANTHER" id="PTHR12203:SF22">
    <property type="entry name" value="CAPSULE ASSOCIATED PROTEIN"/>
    <property type="match status" value="1"/>
</dbReference>
<dbReference type="Pfam" id="PF05686">
    <property type="entry name" value="Glyco_transf_90"/>
    <property type="match status" value="1"/>
</dbReference>
<evidence type="ECO:0000259" key="3">
    <source>
        <dbReference type="SMART" id="SM00672"/>
    </source>
</evidence>
<keyword evidence="2" id="KW-0812">Transmembrane</keyword>
<dbReference type="AlphaFoldDB" id="A0AB34KN38"/>
<feature type="region of interest" description="Disordered" evidence="1">
    <location>
        <begin position="51"/>
        <end position="71"/>
    </location>
</feature>
<evidence type="ECO:0000313" key="4">
    <source>
        <dbReference type="EMBL" id="KAL1586170.1"/>
    </source>
</evidence>
<dbReference type="InterPro" id="IPR051091">
    <property type="entry name" value="O-Glucosyltr/Glycosyltrsf_90"/>
</dbReference>